<dbReference type="GO" id="GO:0016757">
    <property type="term" value="F:glycosyltransferase activity"/>
    <property type="evidence" value="ECO:0007669"/>
    <property type="project" value="UniProtKB-KW"/>
</dbReference>
<keyword evidence="5" id="KW-1185">Reference proteome</keyword>
<dbReference type="Pfam" id="PF00535">
    <property type="entry name" value="Glycos_transf_2"/>
    <property type="match status" value="1"/>
</dbReference>
<dbReference type="Gene3D" id="3.90.550.10">
    <property type="entry name" value="Spore Coat Polysaccharide Biosynthesis Protein SpsA, Chain A"/>
    <property type="match status" value="1"/>
</dbReference>
<proteinExistence type="predicted"/>
<dbReference type="Proteomes" id="UP000051448">
    <property type="component" value="Unassembled WGS sequence"/>
</dbReference>
<dbReference type="PANTHER" id="PTHR22916">
    <property type="entry name" value="GLYCOSYLTRANSFERASE"/>
    <property type="match status" value="1"/>
</dbReference>
<evidence type="ECO:0000259" key="3">
    <source>
        <dbReference type="Pfam" id="PF00535"/>
    </source>
</evidence>
<dbReference type="InterPro" id="IPR029044">
    <property type="entry name" value="Nucleotide-diphossugar_trans"/>
</dbReference>
<comment type="caution">
    <text evidence="4">The sequence shown here is derived from an EMBL/GenBank/DDBJ whole genome shotgun (WGS) entry which is preliminary data.</text>
</comment>
<dbReference type="GeneID" id="98311670"/>
<dbReference type="PATRIC" id="fig|1423759.3.peg.2136"/>
<dbReference type="AlphaFoldDB" id="A0A0R1MPT0"/>
<evidence type="ECO:0000313" key="4">
    <source>
        <dbReference type="EMBL" id="KRL07266.1"/>
    </source>
</evidence>
<dbReference type="PANTHER" id="PTHR22916:SF51">
    <property type="entry name" value="GLYCOSYLTRANSFERASE EPSH-RELATED"/>
    <property type="match status" value="1"/>
</dbReference>
<feature type="domain" description="Glycosyltransferase 2-like" evidence="3">
    <location>
        <begin position="13"/>
        <end position="165"/>
    </location>
</feature>
<reference evidence="4 5" key="1">
    <citation type="journal article" date="2015" name="Genome Announc.">
        <title>Expanding the biotechnology potential of lactobacilli through comparative genomics of 213 strains and associated genera.</title>
        <authorList>
            <person name="Sun Z."/>
            <person name="Harris H.M."/>
            <person name="McCann A."/>
            <person name="Guo C."/>
            <person name="Argimon S."/>
            <person name="Zhang W."/>
            <person name="Yang X."/>
            <person name="Jeffery I.B."/>
            <person name="Cooney J.C."/>
            <person name="Kagawa T.F."/>
            <person name="Liu W."/>
            <person name="Song Y."/>
            <person name="Salvetti E."/>
            <person name="Wrobel A."/>
            <person name="Rasinkangas P."/>
            <person name="Parkhill J."/>
            <person name="Rea M.C."/>
            <person name="O'Sullivan O."/>
            <person name="Ritari J."/>
            <person name="Douillard F.P."/>
            <person name="Paul Ross R."/>
            <person name="Yang R."/>
            <person name="Briner A.E."/>
            <person name="Felis G.E."/>
            <person name="de Vos W.M."/>
            <person name="Barrangou R."/>
            <person name="Klaenhammer T.R."/>
            <person name="Caufield P.W."/>
            <person name="Cui Y."/>
            <person name="Zhang H."/>
            <person name="O'Toole P.W."/>
        </authorList>
    </citation>
    <scope>NUCLEOTIDE SEQUENCE [LARGE SCALE GENOMIC DNA]</scope>
    <source>
        <strain evidence="4 5">DSM 19519</strain>
    </source>
</reference>
<dbReference type="CDD" id="cd00761">
    <property type="entry name" value="Glyco_tranf_GTA_type"/>
    <property type="match status" value="1"/>
</dbReference>
<evidence type="ECO:0000256" key="1">
    <source>
        <dbReference type="ARBA" id="ARBA00022676"/>
    </source>
</evidence>
<keyword evidence="2 4" id="KW-0808">Transferase</keyword>
<keyword evidence="1" id="KW-0328">Glycosyltransferase</keyword>
<dbReference type="STRING" id="1423759.FC92_GL002044"/>
<gene>
    <name evidence="4" type="ORF">FC92_GL002044</name>
</gene>
<protein>
    <submittedName>
        <fullName evidence="4">Glycosyltransferase</fullName>
    </submittedName>
</protein>
<sequence length="326" mass="39119">MTEKNYTKEKKISVIVPVYNVAAYLKKCVDSLLGQTMDKADFEIILVDDGSTDGSGKLCDEFQVKFEQVRTLHKQNGGLSDARNYALQYATGQYLLFIDSDDFVEPEMLARMYARSNEGSKKIVECNFFWEFENKTRLDIRKSYDSLEDYLINGRVVAWNKLYLRKWIEKTKVKFPVGKLYEDQAFFFKIVAWLVDISEVAIDSACEIHYVQRSNSISYSETGRISEIIWIYNDILNFYKERNLYEKYHDELEYRFYRNLFGNVLLRKVIRLKDKKIRIELLDLIWQKTQEWFPNRKNNKYLKKPSIKNIYLRIMNPVFYRFFYFR</sequence>
<dbReference type="RefSeq" id="WP_057869219.1">
    <property type="nucleotide sequence ID" value="NZ_AZDX01000007.1"/>
</dbReference>
<accession>A0A0R1MPT0</accession>
<dbReference type="SUPFAM" id="SSF53448">
    <property type="entry name" value="Nucleotide-diphospho-sugar transferases"/>
    <property type="match status" value="1"/>
</dbReference>
<dbReference type="OrthoDB" id="396512at2"/>
<evidence type="ECO:0000256" key="2">
    <source>
        <dbReference type="ARBA" id="ARBA00022679"/>
    </source>
</evidence>
<evidence type="ECO:0000313" key="5">
    <source>
        <dbReference type="Proteomes" id="UP000051448"/>
    </source>
</evidence>
<name>A0A0R1MPT0_9LACO</name>
<organism evidence="4 5">
    <name type="scientific">Liquorilactobacillus hordei DSM 19519</name>
    <dbReference type="NCBI Taxonomy" id="1423759"/>
    <lineage>
        <taxon>Bacteria</taxon>
        <taxon>Bacillati</taxon>
        <taxon>Bacillota</taxon>
        <taxon>Bacilli</taxon>
        <taxon>Lactobacillales</taxon>
        <taxon>Lactobacillaceae</taxon>
        <taxon>Liquorilactobacillus</taxon>
    </lineage>
</organism>
<dbReference type="InterPro" id="IPR001173">
    <property type="entry name" value="Glyco_trans_2-like"/>
</dbReference>
<dbReference type="EMBL" id="AZDX01000007">
    <property type="protein sequence ID" value="KRL07266.1"/>
    <property type="molecule type" value="Genomic_DNA"/>
</dbReference>